<proteinExistence type="predicted"/>
<name>A0A7Z7I6D1_9BURK</name>
<dbReference type="Proteomes" id="UP000219522">
    <property type="component" value="Unassembled WGS sequence"/>
</dbReference>
<comment type="caution">
    <text evidence="1">The sequence shown here is derived from an EMBL/GenBank/DDBJ whole genome shotgun (WGS) entry which is preliminary data.</text>
</comment>
<sequence>MTKLSSQFSIERVHESCTLVILHSDWIGHR</sequence>
<gene>
    <name evidence="1" type="ORF">SAMN05446927_3136</name>
</gene>
<dbReference type="EMBL" id="OCSU01000001">
    <property type="protein sequence ID" value="SOE66757.1"/>
    <property type="molecule type" value="Genomic_DNA"/>
</dbReference>
<organism evidence="1 2">
    <name type="scientific">Caballeronia arationis</name>
    <dbReference type="NCBI Taxonomy" id="1777142"/>
    <lineage>
        <taxon>Bacteria</taxon>
        <taxon>Pseudomonadati</taxon>
        <taxon>Pseudomonadota</taxon>
        <taxon>Betaproteobacteria</taxon>
        <taxon>Burkholderiales</taxon>
        <taxon>Burkholderiaceae</taxon>
        <taxon>Caballeronia</taxon>
    </lineage>
</organism>
<evidence type="ECO:0000313" key="2">
    <source>
        <dbReference type="Proteomes" id="UP000219522"/>
    </source>
</evidence>
<accession>A0A7Z7I6D1</accession>
<reference evidence="1 2" key="1">
    <citation type="submission" date="2017-09" db="EMBL/GenBank/DDBJ databases">
        <authorList>
            <person name="Varghese N."/>
            <person name="Submissions S."/>
        </authorList>
    </citation>
    <scope>NUCLEOTIDE SEQUENCE [LARGE SCALE GENOMIC DNA]</scope>
    <source>
        <strain evidence="1 2">OK806</strain>
    </source>
</reference>
<keyword evidence="2" id="KW-1185">Reference proteome</keyword>
<protein>
    <submittedName>
        <fullName evidence="1">Uncharacterized protein</fullName>
    </submittedName>
</protein>
<dbReference type="AlphaFoldDB" id="A0A7Z7I6D1"/>
<evidence type="ECO:0000313" key="1">
    <source>
        <dbReference type="EMBL" id="SOE66757.1"/>
    </source>
</evidence>